<gene>
    <name evidence="4" type="ORF">ILUMI_17528</name>
</gene>
<reference evidence="4" key="1">
    <citation type="submission" date="2019-08" db="EMBL/GenBank/DDBJ databases">
        <title>The genome of the North American firefly Photinus pyralis.</title>
        <authorList>
            <consortium name="Photinus pyralis genome working group"/>
            <person name="Fallon T.R."/>
            <person name="Sander Lower S.E."/>
            <person name="Weng J.-K."/>
        </authorList>
    </citation>
    <scope>NUCLEOTIDE SEQUENCE</scope>
    <source>
        <strain evidence="4">TRF0915ILg1</strain>
        <tissue evidence="4">Whole body</tissue>
    </source>
</reference>
<dbReference type="InterPro" id="IPR050951">
    <property type="entry name" value="Retrovirus_Pol_polyprotein"/>
</dbReference>
<evidence type="ECO:0000256" key="1">
    <source>
        <dbReference type="SAM" id="Coils"/>
    </source>
</evidence>
<name>A0A8K0G1T0_IGNLU</name>
<organism evidence="4 5">
    <name type="scientific">Ignelater luminosus</name>
    <name type="common">Cucubano</name>
    <name type="synonym">Pyrophorus luminosus</name>
    <dbReference type="NCBI Taxonomy" id="2038154"/>
    <lineage>
        <taxon>Eukaryota</taxon>
        <taxon>Metazoa</taxon>
        <taxon>Ecdysozoa</taxon>
        <taxon>Arthropoda</taxon>
        <taxon>Hexapoda</taxon>
        <taxon>Insecta</taxon>
        <taxon>Pterygota</taxon>
        <taxon>Neoptera</taxon>
        <taxon>Endopterygota</taxon>
        <taxon>Coleoptera</taxon>
        <taxon>Polyphaga</taxon>
        <taxon>Elateriformia</taxon>
        <taxon>Elateroidea</taxon>
        <taxon>Elateridae</taxon>
        <taxon>Agrypninae</taxon>
        <taxon>Pyrophorini</taxon>
        <taxon>Ignelater</taxon>
    </lineage>
</organism>
<dbReference type="InterPro" id="IPR001584">
    <property type="entry name" value="Integrase_cat-core"/>
</dbReference>
<keyword evidence="2" id="KW-0472">Membrane</keyword>
<dbReference type="PANTHER" id="PTHR37984:SF5">
    <property type="entry name" value="PROTEIN NYNRIN-LIKE"/>
    <property type="match status" value="1"/>
</dbReference>
<dbReference type="AlphaFoldDB" id="A0A8K0G1T0"/>
<keyword evidence="5" id="KW-1185">Reference proteome</keyword>
<dbReference type="Gene3D" id="3.30.420.10">
    <property type="entry name" value="Ribonuclease H-like superfamily/Ribonuclease H"/>
    <property type="match status" value="1"/>
</dbReference>
<dbReference type="InterPro" id="IPR036397">
    <property type="entry name" value="RNaseH_sf"/>
</dbReference>
<dbReference type="GO" id="GO:0003676">
    <property type="term" value="F:nucleic acid binding"/>
    <property type="evidence" value="ECO:0007669"/>
    <property type="project" value="InterPro"/>
</dbReference>
<dbReference type="SUPFAM" id="SSF53098">
    <property type="entry name" value="Ribonuclease H-like"/>
    <property type="match status" value="1"/>
</dbReference>
<evidence type="ECO:0000259" key="3">
    <source>
        <dbReference type="PROSITE" id="PS50994"/>
    </source>
</evidence>
<dbReference type="Proteomes" id="UP000801492">
    <property type="component" value="Unassembled WGS sequence"/>
</dbReference>
<dbReference type="EMBL" id="VTPC01075336">
    <property type="protein sequence ID" value="KAF2888645.1"/>
    <property type="molecule type" value="Genomic_DNA"/>
</dbReference>
<dbReference type="PROSITE" id="PS50994">
    <property type="entry name" value="INTEGRASE"/>
    <property type="match status" value="1"/>
</dbReference>
<proteinExistence type="predicted"/>
<dbReference type="GO" id="GO:0015074">
    <property type="term" value="P:DNA integration"/>
    <property type="evidence" value="ECO:0007669"/>
    <property type="project" value="InterPro"/>
</dbReference>
<accession>A0A8K0G1T0</accession>
<evidence type="ECO:0000256" key="2">
    <source>
        <dbReference type="SAM" id="Phobius"/>
    </source>
</evidence>
<evidence type="ECO:0000313" key="5">
    <source>
        <dbReference type="Proteomes" id="UP000801492"/>
    </source>
</evidence>
<keyword evidence="1" id="KW-0175">Coiled coil</keyword>
<feature type="domain" description="Integrase catalytic" evidence="3">
    <location>
        <begin position="1"/>
        <end position="140"/>
    </location>
</feature>
<protein>
    <recommendedName>
        <fullName evidence="3">Integrase catalytic domain-containing protein</fullName>
    </recommendedName>
</protein>
<dbReference type="PANTHER" id="PTHR37984">
    <property type="entry name" value="PROTEIN CBG26694"/>
    <property type="match status" value="1"/>
</dbReference>
<dbReference type="InterPro" id="IPR012337">
    <property type="entry name" value="RNaseH-like_sf"/>
</dbReference>
<feature type="coiled-coil region" evidence="1">
    <location>
        <begin position="253"/>
        <end position="280"/>
    </location>
</feature>
<sequence length="361" mass="41265">MEITSTSDQPFQKLAKESILMYKCHYAFGIPKTLLSDHGPDFTTKLIKDLMKLFTTRHILSSPSHPQSNGALERSHLTLKDYLKHYINEKQSNWDEMFQKLAIGYNDRINKLNKKLEIVTHLTGHSLENFQPKRGVFGVIAYGINWLFGIPDVKDAKFYEESNKALIHDNREVELLMKQQVGIVSNTILNFNASIQFLRLNEEEINSKNVLETTSEVISNYYHSMDDPNIVLDECCLKGGSNKTIMPINLQPIKLVNIKLEELNMAYHNLEQLDEVLQRRITQEVSCFTLLSILGSIIGIFVTYKILRCIGLLRLNRQVLEGEEDTSEQIKLSTRIQTSAPLVITPVSRRSVSRGPSIDIN</sequence>
<feature type="transmembrane region" description="Helical" evidence="2">
    <location>
        <begin position="288"/>
        <end position="307"/>
    </location>
</feature>
<evidence type="ECO:0000313" key="4">
    <source>
        <dbReference type="EMBL" id="KAF2888645.1"/>
    </source>
</evidence>
<keyword evidence="2" id="KW-0812">Transmembrane</keyword>
<keyword evidence="2" id="KW-1133">Transmembrane helix</keyword>
<dbReference type="OrthoDB" id="413122at2759"/>
<comment type="caution">
    <text evidence="4">The sequence shown here is derived from an EMBL/GenBank/DDBJ whole genome shotgun (WGS) entry which is preliminary data.</text>
</comment>